<gene>
    <name evidence="2" type="ORF">G3O08_16170</name>
</gene>
<dbReference type="AlphaFoldDB" id="A0A7K3WTL5"/>
<dbReference type="Proteomes" id="UP000486602">
    <property type="component" value="Unassembled WGS sequence"/>
</dbReference>
<dbReference type="RefSeq" id="WP_163286455.1">
    <property type="nucleotide sequence ID" value="NZ_JAAGVY010000038.1"/>
</dbReference>
<keyword evidence="3" id="KW-1185">Reference proteome</keyword>
<comment type="caution">
    <text evidence="2">The sequence shown here is derived from an EMBL/GenBank/DDBJ whole genome shotgun (WGS) entry which is preliminary data.</text>
</comment>
<evidence type="ECO:0008006" key="4">
    <source>
        <dbReference type="Google" id="ProtNLM"/>
    </source>
</evidence>
<evidence type="ECO:0000256" key="1">
    <source>
        <dbReference type="SAM" id="Phobius"/>
    </source>
</evidence>
<dbReference type="EMBL" id="JAAGVY010000038">
    <property type="protein sequence ID" value="NEN25037.1"/>
    <property type="molecule type" value="Genomic_DNA"/>
</dbReference>
<feature type="transmembrane region" description="Helical" evidence="1">
    <location>
        <begin position="82"/>
        <end position="101"/>
    </location>
</feature>
<name>A0A7K3WTL5_9FLAO</name>
<sequence length="159" mass="17405">MNEAHLHLVVNHMPIVGVLIGILILITGLLLKRTEVKLTALSVLIFSAIGSIFAFYTGEGAEEIVENIAGISESLIHEHEELAESFFTLTLIMGAIALIAFIAEIKKYKFSKYLIIFVLLLAISDGVLAKYVGTSGGEIRHTEIRTDAIQIPLENNDDD</sequence>
<feature type="transmembrane region" description="Helical" evidence="1">
    <location>
        <begin position="38"/>
        <end position="56"/>
    </location>
</feature>
<protein>
    <recommendedName>
        <fullName evidence="4">DUF2231 domain-containing protein</fullName>
    </recommendedName>
</protein>
<proteinExistence type="predicted"/>
<keyword evidence="1" id="KW-0472">Membrane</keyword>
<accession>A0A7K3WTL5</accession>
<feature type="transmembrane region" description="Helical" evidence="1">
    <location>
        <begin position="12"/>
        <end position="31"/>
    </location>
</feature>
<feature type="transmembrane region" description="Helical" evidence="1">
    <location>
        <begin position="113"/>
        <end position="132"/>
    </location>
</feature>
<reference evidence="2 3" key="1">
    <citation type="submission" date="2020-02" db="EMBL/GenBank/DDBJ databases">
        <title>Out from the shadows clarifying the taxonomy of the family Cryomorphaceae and related taxa by utilizing the GTDB taxonomic framework.</title>
        <authorList>
            <person name="Bowman J.P."/>
        </authorList>
    </citation>
    <scope>NUCLEOTIDE SEQUENCE [LARGE SCALE GENOMIC DNA]</scope>
    <source>
        <strain evidence="2 3">QSSC 1-22</strain>
    </source>
</reference>
<evidence type="ECO:0000313" key="2">
    <source>
        <dbReference type="EMBL" id="NEN25037.1"/>
    </source>
</evidence>
<keyword evidence="1" id="KW-0812">Transmembrane</keyword>
<organism evidence="2 3">
    <name type="scientific">Cryomorpha ignava</name>
    <dbReference type="NCBI Taxonomy" id="101383"/>
    <lineage>
        <taxon>Bacteria</taxon>
        <taxon>Pseudomonadati</taxon>
        <taxon>Bacteroidota</taxon>
        <taxon>Flavobacteriia</taxon>
        <taxon>Flavobacteriales</taxon>
        <taxon>Cryomorphaceae</taxon>
        <taxon>Cryomorpha</taxon>
    </lineage>
</organism>
<evidence type="ECO:0000313" key="3">
    <source>
        <dbReference type="Proteomes" id="UP000486602"/>
    </source>
</evidence>
<keyword evidence="1" id="KW-1133">Transmembrane helix</keyword>